<dbReference type="PANTHER" id="PTHR24421">
    <property type="entry name" value="NITRATE/NITRITE SENSOR PROTEIN NARX-RELATED"/>
    <property type="match status" value="1"/>
</dbReference>
<comment type="catalytic activity">
    <reaction evidence="1">
        <text>ATP + protein L-histidine = ADP + protein N-phospho-L-histidine.</text>
        <dbReference type="EC" id="2.7.13.3"/>
    </reaction>
</comment>
<feature type="region of interest" description="Disordered" evidence="9">
    <location>
        <begin position="601"/>
        <end position="630"/>
    </location>
</feature>
<dbReference type="GO" id="GO:0016020">
    <property type="term" value="C:membrane"/>
    <property type="evidence" value="ECO:0007669"/>
    <property type="project" value="InterPro"/>
</dbReference>
<feature type="transmembrane region" description="Helical" evidence="10">
    <location>
        <begin position="100"/>
        <end position="121"/>
    </location>
</feature>
<keyword evidence="5" id="KW-0547">Nucleotide-binding</keyword>
<evidence type="ECO:0000256" key="10">
    <source>
        <dbReference type="SAM" id="Phobius"/>
    </source>
</evidence>
<keyword evidence="7" id="KW-0067">ATP-binding</keyword>
<dbReference type="SUPFAM" id="SSF55874">
    <property type="entry name" value="ATPase domain of HSP90 chaperone/DNA topoisomerase II/histidine kinase"/>
    <property type="match status" value="1"/>
</dbReference>
<evidence type="ECO:0000256" key="4">
    <source>
        <dbReference type="ARBA" id="ARBA00022679"/>
    </source>
</evidence>
<dbReference type="InterPro" id="IPR003594">
    <property type="entry name" value="HATPase_dom"/>
</dbReference>
<dbReference type="Pfam" id="PF02518">
    <property type="entry name" value="HATPase_c"/>
    <property type="match status" value="1"/>
</dbReference>
<dbReference type="GO" id="GO:0005524">
    <property type="term" value="F:ATP binding"/>
    <property type="evidence" value="ECO:0007669"/>
    <property type="project" value="UniProtKB-KW"/>
</dbReference>
<organism evidence="13 14">
    <name type="scientific">Streptomyces formicae</name>
    <dbReference type="NCBI Taxonomy" id="1616117"/>
    <lineage>
        <taxon>Bacteria</taxon>
        <taxon>Bacillati</taxon>
        <taxon>Actinomycetota</taxon>
        <taxon>Actinomycetes</taxon>
        <taxon>Kitasatosporales</taxon>
        <taxon>Streptomycetaceae</taxon>
        <taxon>Streptomyces</taxon>
    </lineage>
</organism>
<evidence type="ECO:0000256" key="8">
    <source>
        <dbReference type="ARBA" id="ARBA00023012"/>
    </source>
</evidence>
<feature type="domain" description="Histidine kinase/HSP90-like ATPase" evidence="11">
    <location>
        <begin position="389"/>
        <end position="480"/>
    </location>
</feature>
<accession>A0A291QD47</accession>
<feature type="transmembrane region" description="Helical" evidence="10">
    <location>
        <begin position="190"/>
        <end position="208"/>
    </location>
</feature>
<keyword evidence="14" id="KW-1185">Reference proteome</keyword>
<evidence type="ECO:0000259" key="11">
    <source>
        <dbReference type="Pfam" id="PF02518"/>
    </source>
</evidence>
<keyword evidence="8" id="KW-0902">Two-component regulatory system</keyword>
<evidence type="ECO:0000256" key="7">
    <source>
        <dbReference type="ARBA" id="ARBA00022840"/>
    </source>
</evidence>
<evidence type="ECO:0000313" key="13">
    <source>
        <dbReference type="EMBL" id="ATL29427.1"/>
    </source>
</evidence>
<proteinExistence type="predicted"/>
<evidence type="ECO:0000256" key="1">
    <source>
        <dbReference type="ARBA" id="ARBA00000085"/>
    </source>
</evidence>
<feature type="compositionally biased region" description="Basic and acidic residues" evidence="9">
    <location>
        <begin position="618"/>
        <end position="630"/>
    </location>
</feature>
<dbReference type="CDD" id="cd16917">
    <property type="entry name" value="HATPase_UhpB-NarQ-NarX-like"/>
    <property type="match status" value="1"/>
</dbReference>
<feature type="transmembrane region" description="Helical" evidence="10">
    <location>
        <begin position="220"/>
        <end position="242"/>
    </location>
</feature>
<evidence type="ECO:0000256" key="6">
    <source>
        <dbReference type="ARBA" id="ARBA00022777"/>
    </source>
</evidence>
<evidence type="ECO:0000256" key="2">
    <source>
        <dbReference type="ARBA" id="ARBA00012438"/>
    </source>
</evidence>
<name>A0A291QD47_9ACTN</name>
<feature type="domain" description="Signal transduction histidine kinase subgroup 3 dimerisation and phosphoacceptor" evidence="12">
    <location>
        <begin position="273"/>
        <end position="337"/>
    </location>
</feature>
<sequence>MTTTPAFFLFDDFEGFDDRDDWDEFRGMRPVFAPSTPFPYGRRTNLPLCQKAENAAAIHLKMYEEDTPTCPILDVMPRPAPVRHPLRSPFAREPRTTWHLVRAALEALAGGALLVLTYTGFGAAVTDLPRAGKIAYGLVVLLALVVRRRFPVGSLLALAALAGVMPQAGLLVAVAAYPAARQVAEPRRRVAVLLTAAALTMLVAAVTARPMAVGSWQYGLALGTMLAAVTVIVPGLVGTAAGQQDRLLRALRERTAAAERARRLADSESRIHERSRIAAEMHDLVGHRLSLISLRAGGLELALGKQAPELRDEATILRKATRDAMNELREVLGVLGPLGRDTGTNALTDATGTRPDIEALVTESRGGGIPVTFTWEGPDLGDAEGPSVRRAVHRVVRESLTNVHRYATGAPVTVTVAHTDDEVRISVRNGVPPSPPTATTGLGTGRGLVGLRERVTLLGGTFEAGPVPGGGFDVTATIPTGPDAASRAEPLPGPPLPDTTAEEGAVGGLQGRIAGVLTTVLGMGGVALMLGLGLGLVSEAQPGPDLPERQEVHVGMGKQEVERSVPPDNDAVRAAAAGHGPAVPAGTTSCLYPYVNGAGEGAGEVPSEESGEGSGEGAGERAGEESDEERAARFAVTRYCFHDDVLTAIDHFTVPLARP</sequence>
<keyword evidence="10" id="KW-0472">Membrane</keyword>
<keyword evidence="3" id="KW-0597">Phosphoprotein</keyword>
<dbReference type="EMBL" id="CP022685">
    <property type="protein sequence ID" value="ATL29427.1"/>
    <property type="molecule type" value="Genomic_DNA"/>
</dbReference>
<evidence type="ECO:0000313" key="14">
    <source>
        <dbReference type="Proteomes" id="UP000221011"/>
    </source>
</evidence>
<dbReference type="InterPro" id="IPR036890">
    <property type="entry name" value="HATPase_C_sf"/>
</dbReference>
<keyword evidence="4" id="KW-0808">Transferase</keyword>
<dbReference type="Gene3D" id="3.30.565.10">
    <property type="entry name" value="Histidine kinase-like ATPase, C-terminal domain"/>
    <property type="match status" value="1"/>
</dbReference>
<dbReference type="Proteomes" id="UP000221011">
    <property type="component" value="Chromosome"/>
</dbReference>
<keyword evidence="10" id="KW-1133">Transmembrane helix</keyword>
<dbReference type="PANTHER" id="PTHR24421:SF10">
    <property type="entry name" value="NITRATE_NITRITE SENSOR PROTEIN NARQ"/>
    <property type="match status" value="1"/>
</dbReference>
<evidence type="ECO:0000256" key="5">
    <source>
        <dbReference type="ARBA" id="ARBA00022741"/>
    </source>
</evidence>
<feature type="transmembrane region" description="Helical" evidence="10">
    <location>
        <begin position="513"/>
        <end position="537"/>
    </location>
</feature>
<evidence type="ECO:0000256" key="9">
    <source>
        <dbReference type="SAM" id="MobiDB-lite"/>
    </source>
</evidence>
<protein>
    <recommendedName>
        <fullName evidence="2">histidine kinase</fullName>
        <ecNumber evidence="2">2.7.13.3</ecNumber>
    </recommendedName>
</protein>
<gene>
    <name evidence="13" type="ORF">KY5_4409c</name>
</gene>
<evidence type="ECO:0000259" key="12">
    <source>
        <dbReference type="Pfam" id="PF07730"/>
    </source>
</evidence>
<reference evidence="13 14" key="1">
    <citation type="submission" date="2017-08" db="EMBL/GenBank/DDBJ databases">
        <title>Complete Genome Sequence of Streptomyces formicae KY5, the formicamycin producer.</title>
        <authorList>
            <person name="Holmes N.A."/>
            <person name="Devine R."/>
            <person name="Qin Z."/>
            <person name="Seipke R.F."/>
            <person name="Wilkinson B."/>
            <person name="Hutchings M.I."/>
        </authorList>
    </citation>
    <scope>NUCLEOTIDE SEQUENCE [LARGE SCALE GENOMIC DNA]</scope>
    <source>
        <strain evidence="13 14">KY5</strain>
    </source>
</reference>
<feature type="transmembrane region" description="Helical" evidence="10">
    <location>
        <begin position="156"/>
        <end position="178"/>
    </location>
</feature>
<dbReference type="InterPro" id="IPR011712">
    <property type="entry name" value="Sig_transdc_His_kin_sub3_dim/P"/>
</dbReference>
<dbReference type="Gene3D" id="1.20.5.1930">
    <property type="match status" value="1"/>
</dbReference>
<keyword evidence="6 13" id="KW-0418">Kinase</keyword>
<dbReference type="InterPro" id="IPR050482">
    <property type="entry name" value="Sensor_HK_TwoCompSys"/>
</dbReference>
<dbReference type="GO" id="GO:0000155">
    <property type="term" value="F:phosphorelay sensor kinase activity"/>
    <property type="evidence" value="ECO:0007669"/>
    <property type="project" value="InterPro"/>
</dbReference>
<dbReference type="Pfam" id="PF07730">
    <property type="entry name" value="HisKA_3"/>
    <property type="match status" value="1"/>
</dbReference>
<dbReference type="EC" id="2.7.13.3" evidence="2"/>
<dbReference type="AlphaFoldDB" id="A0A291QD47"/>
<evidence type="ECO:0000256" key="3">
    <source>
        <dbReference type="ARBA" id="ARBA00022553"/>
    </source>
</evidence>
<keyword evidence="10" id="KW-0812">Transmembrane</keyword>
<dbReference type="GO" id="GO:0046983">
    <property type="term" value="F:protein dimerization activity"/>
    <property type="evidence" value="ECO:0007669"/>
    <property type="project" value="InterPro"/>
</dbReference>
<dbReference type="KEGG" id="sfk:KY5_4409c"/>